<dbReference type="GO" id="GO:0004540">
    <property type="term" value="F:RNA nuclease activity"/>
    <property type="evidence" value="ECO:0007669"/>
    <property type="project" value="InterPro"/>
</dbReference>
<dbReference type="InterPro" id="IPR012340">
    <property type="entry name" value="NA-bd_OB-fold"/>
</dbReference>
<dbReference type="GO" id="GO:0005829">
    <property type="term" value="C:cytosol"/>
    <property type="evidence" value="ECO:0007669"/>
    <property type="project" value="TreeGrafter"/>
</dbReference>
<dbReference type="AlphaFoldDB" id="A0A9Q4GJL0"/>
<dbReference type="Proteomes" id="UP001149411">
    <property type="component" value="Unassembled WGS sequence"/>
</dbReference>
<name>A0A9Q4GJL0_9EURY</name>
<dbReference type="InterPro" id="IPR050180">
    <property type="entry name" value="RNR_Ribonuclease"/>
</dbReference>
<dbReference type="RefSeq" id="WP_266087516.1">
    <property type="nucleotide sequence ID" value="NZ_RKLV01000007.1"/>
</dbReference>
<evidence type="ECO:0000313" key="4">
    <source>
        <dbReference type="Proteomes" id="UP001149411"/>
    </source>
</evidence>
<proteinExistence type="predicted"/>
<accession>A0A9Q4GJL0</accession>
<dbReference type="Pfam" id="PF00773">
    <property type="entry name" value="RNB"/>
    <property type="match status" value="1"/>
</dbReference>
<dbReference type="PANTHER" id="PTHR23355">
    <property type="entry name" value="RIBONUCLEASE"/>
    <property type="match status" value="1"/>
</dbReference>
<dbReference type="EMBL" id="RKLV01000007">
    <property type="protein sequence ID" value="MCX2819336.1"/>
    <property type="molecule type" value="Genomic_DNA"/>
</dbReference>
<dbReference type="PANTHER" id="PTHR23355:SF9">
    <property type="entry name" value="DIS3-LIKE EXONUCLEASE 2"/>
    <property type="match status" value="1"/>
</dbReference>
<organism evidence="3 4">
    <name type="scientific">Halorutilus salinus</name>
    <dbReference type="NCBI Taxonomy" id="2487751"/>
    <lineage>
        <taxon>Archaea</taxon>
        <taxon>Methanobacteriati</taxon>
        <taxon>Methanobacteriota</taxon>
        <taxon>Stenosarchaea group</taxon>
        <taxon>Halobacteria</taxon>
        <taxon>Halorutilales</taxon>
        <taxon>Halorutilaceae</taxon>
        <taxon>Halorutilus</taxon>
    </lineage>
</organism>
<gene>
    <name evidence="3" type="ORF">EGH25_08215</name>
</gene>
<dbReference type="SUPFAM" id="SSF50249">
    <property type="entry name" value="Nucleic acid-binding proteins"/>
    <property type="match status" value="1"/>
</dbReference>
<sequence>MSEEAKTDAETEEKEDKIDDEERERMEAELDEIKEEYDIPKAFPKEARAEVERITDGFRDEIAEGGDDRVDLRALTTFTCDPKRAQDFDDAITINETEDGWRLWVHIADVSHYVTPDTELYDEAKRRASTVYFPGHTVHMLPPDLAETVCSLVPDEERFAHTVEMLINESYSFENIDIYKSVIESDRRLTYTEAETVLDGDGSDVTDAVAESLRSAYELAEGLHETRKEDGSLVLNPARDRAHTIVEECMLKANKAVTQELMWNRGVEAMYRVHPQPTPEQWSEALEEIQNIGGVSISAENWDKPRHAVNNAIEDASETDLRKIQRAVLHVMPRAKYMSDPFGGHYALNFDIYGHFTSPIRRIADLVNHRIVHENDVPDDLQALADHASDRQMDAESAERDFKKFLEELGYDPHEVEDYKLG</sequence>
<dbReference type="SMART" id="SM00955">
    <property type="entry name" value="RNB"/>
    <property type="match status" value="1"/>
</dbReference>
<evidence type="ECO:0000256" key="1">
    <source>
        <dbReference type="SAM" id="MobiDB-lite"/>
    </source>
</evidence>
<feature type="compositionally biased region" description="Basic and acidic residues" evidence="1">
    <location>
        <begin position="1"/>
        <end position="17"/>
    </location>
</feature>
<feature type="domain" description="RNB" evidence="2">
    <location>
        <begin position="69"/>
        <end position="378"/>
    </location>
</feature>
<dbReference type="GO" id="GO:0003723">
    <property type="term" value="F:RNA binding"/>
    <property type="evidence" value="ECO:0007669"/>
    <property type="project" value="InterPro"/>
</dbReference>
<dbReference type="GO" id="GO:0006402">
    <property type="term" value="P:mRNA catabolic process"/>
    <property type="evidence" value="ECO:0007669"/>
    <property type="project" value="TreeGrafter"/>
</dbReference>
<evidence type="ECO:0000313" key="3">
    <source>
        <dbReference type="EMBL" id="MCX2819336.1"/>
    </source>
</evidence>
<keyword evidence="4" id="KW-1185">Reference proteome</keyword>
<reference evidence="3" key="1">
    <citation type="submission" date="2022-09" db="EMBL/GenBank/DDBJ databases">
        <title>Haloadaptaus new haloarchaeum isolated from saline soil.</title>
        <authorList>
            <person name="Duran-Viseras A."/>
            <person name="Sanchez-Porro C."/>
            <person name="Ventosa A."/>
        </authorList>
    </citation>
    <scope>NUCLEOTIDE SEQUENCE</scope>
    <source>
        <strain evidence="3">F3-133</strain>
    </source>
</reference>
<dbReference type="InterPro" id="IPR001900">
    <property type="entry name" value="RNase_II/R"/>
</dbReference>
<protein>
    <submittedName>
        <fullName evidence="3">Ribonuclease R</fullName>
    </submittedName>
</protein>
<evidence type="ECO:0000259" key="2">
    <source>
        <dbReference type="SMART" id="SM00955"/>
    </source>
</evidence>
<comment type="caution">
    <text evidence="3">The sequence shown here is derived from an EMBL/GenBank/DDBJ whole genome shotgun (WGS) entry which is preliminary data.</text>
</comment>
<feature type="region of interest" description="Disordered" evidence="1">
    <location>
        <begin position="1"/>
        <end position="41"/>
    </location>
</feature>